<dbReference type="AlphaFoldDB" id="A0A939DD36"/>
<dbReference type="SUPFAM" id="SSF49777">
    <property type="entry name" value="PEBP-like"/>
    <property type="match status" value="1"/>
</dbReference>
<comment type="caution">
    <text evidence="1">The sequence shown here is derived from an EMBL/GenBank/DDBJ whole genome shotgun (WGS) entry which is preliminary data.</text>
</comment>
<proteinExistence type="predicted"/>
<dbReference type="Proteomes" id="UP000664303">
    <property type="component" value="Unassembled WGS sequence"/>
</dbReference>
<dbReference type="RefSeq" id="WP_206559440.1">
    <property type="nucleotide sequence ID" value="NZ_JAFKCZ010000004.1"/>
</dbReference>
<evidence type="ECO:0000313" key="1">
    <source>
        <dbReference type="EMBL" id="MBN7795988.1"/>
    </source>
</evidence>
<dbReference type="Pfam" id="PF01161">
    <property type="entry name" value="PBP"/>
    <property type="match status" value="1"/>
</dbReference>
<evidence type="ECO:0000313" key="2">
    <source>
        <dbReference type="Proteomes" id="UP000664303"/>
    </source>
</evidence>
<keyword evidence="2" id="KW-1185">Reference proteome</keyword>
<dbReference type="CDD" id="cd00865">
    <property type="entry name" value="PEBP_bact_arch"/>
    <property type="match status" value="1"/>
</dbReference>
<dbReference type="InterPro" id="IPR008914">
    <property type="entry name" value="PEBP"/>
</dbReference>
<dbReference type="InterPro" id="IPR005247">
    <property type="entry name" value="YbhB_YbcL/LppC-like"/>
</dbReference>
<dbReference type="Gene3D" id="3.90.280.10">
    <property type="entry name" value="PEBP-like"/>
    <property type="match status" value="1"/>
</dbReference>
<dbReference type="PANTHER" id="PTHR30289">
    <property type="entry name" value="UNCHARACTERIZED PROTEIN YBCL-RELATED"/>
    <property type="match status" value="1"/>
</dbReference>
<dbReference type="PANTHER" id="PTHR30289:SF1">
    <property type="entry name" value="PEBP (PHOSPHATIDYLETHANOLAMINE-BINDING PROTEIN) FAMILY PROTEIN"/>
    <property type="match status" value="1"/>
</dbReference>
<reference evidence="1" key="1">
    <citation type="submission" date="2021-02" db="EMBL/GenBank/DDBJ databases">
        <title>PHA producing bacteria isolated from coastal sediment in Guangdong, Shenzhen.</title>
        <authorList>
            <person name="Zheng W."/>
            <person name="Yu S."/>
            <person name="Huang Y."/>
        </authorList>
    </citation>
    <scope>NUCLEOTIDE SEQUENCE</scope>
    <source>
        <strain evidence="1">TN14-10</strain>
    </source>
</reference>
<dbReference type="NCBIfam" id="TIGR00481">
    <property type="entry name" value="YbhB/YbcL family Raf kinase inhibitor-like protein"/>
    <property type="match status" value="1"/>
</dbReference>
<organism evidence="1 2">
    <name type="scientific">Parahaliea mediterranea</name>
    <dbReference type="NCBI Taxonomy" id="651086"/>
    <lineage>
        <taxon>Bacteria</taxon>
        <taxon>Pseudomonadati</taxon>
        <taxon>Pseudomonadota</taxon>
        <taxon>Gammaproteobacteria</taxon>
        <taxon>Cellvibrionales</taxon>
        <taxon>Halieaceae</taxon>
        <taxon>Parahaliea</taxon>
    </lineage>
</organism>
<name>A0A939DD36_9GAMM</name>
<dbReference type="InterPro" id="IPR036610">
    <property type="entry name" value="PEBP-like_sf"/>
</dbReference>
<gene>
    <name evidence="1" type="ORF">JYP50_05280</name>
</gene>
<dbReference type="EMBL" id="JAFKCZ010000004">
    <property type="protein sequence ID" value="MBN7795988.1"/>
    <property type="molecule type" value="Genomic_DNA"/>
</dbReference>
<accession>A0A939DD36</accession>
<sequence>MGFALSDITLTSAAFDHGGAIPTKYTGEGEDLSPAMSWDKVPEGTRSFAVFCHDPDAPLVSGRGTYGFVHWVLYNIPESVRQLEEGVGDYARGKNDFGNIGYGGPMPPPGHGRHQYYFWVLALDVEPNLQDGLELPELLEKVEPHILGMNRLVGTYQRD</sequence>
<protein>
    <submittedName>
        <fullName evidence="1">YbhB/YbcL family Raf kinase inhibitor-like protein</fullName>
    </submittedName>
</protein>